<keyword evidence="1" id="KW-0805">Transcription regulation</keyword>
<evidence type="ECO:0000313" key="6">
    <source>
        <dbReference type="EMBL" id="MBH5321329.1"/>
    </source>
</evidence>
<dbReference type="Proteomes" id="UP000602442">
    <property type="component" value="Unassembled WGS sequence"/>
</dbReference>
<evidence type="ECO:0000313" key="7">
    <source>
        <dbReference type="Proteomes" id="UP000602442"/>
    </source>
</evidence>
<gene>
    <name evidence="6" type="ORF">I5L03_01865</name>
</gene>
<protein>
    <submittedName>
        <fullName evidence="6">TetR/AcrR family transcriptional regulator</fullName>
    </submittedName>
</protein>
<dbReference type="InterPro" id="IPR049484">
    <property type="entry name" value="Rv0078-like_C"/>
</dbReference>
<comment type="caution">
    <text evidence="6">The sequence shown here is derived from an EMBL/GenBank/DDBJ whole genome shotgun (WGS) entry which is preliminary data.</text>
</comment>
<dbReference type="PROSITE" id="PS01081">
    <property type="entry name" value="HTH_TETR_1"/>
    <property type="match status" value="1"/>
</dbReference>
<feature type="DNA-binding region" description="H-T-H motif" evidence="4">
    <location>
        <begin position="32"/>
        <end position="51"/>
    </location>
</feature>
<keyword evidence="3" id="KW-0804">Transcription</keyword>
<dbReference type="EMBL" id="JAEANY010000001">
    <property type="protein sequence ID" value="MBH5321329.1"/>
    <property type="molecule type" value="Genomic_DNA"/>
</dbReference>
<dbReference type="PANTHER" id="PTHR30055">
    <property type="entry name" value="HTH-TYPE TRANSCRIPTIONAL REGULATOR RUTR"/>
    <property type="match status" value="1"/>
</dbReference>
<evidence type="ECO:0000256" key="4">
    <source>
        <dbReference type="PROSITE-ProRule" id="PRU00335"/>
    </source>
</evidence>
<dbReference type="PANTHER" id="PTHR30055:SF234">
    <property type="entry name" value="HTH-TYPE TRANSCRIPTIONAL REGULATOR BETI"/>
    <property type="match status" value="1"/>
</dbReference>
<dbReference type="PROSITE" id="PS50977">
    <property type="entry name" value="HTH_TETR_2"/>
    <property type="match status" value="1"/>
</dbReference>
<dbReference type="Pfam" id="PF21351">
    <property type="entry name" value="TetR_C_41"/>
    <property type="match status" value="1"/>
</dbReference>
<feature type="domain" description="HTH tetR-type" evidence="5">
    <location>
        <begin position="9"/>
        <end position="69"/>
    </location>
</feature>
<dbReference type="Pfam" id="PF00440">
    <property type="entry name" value="TetR_N"/>
    <property type="match status" value="1"/>
</dbReference>
<evidence type="ECO:0000256" key="2">
    <source>
        <dbReference type="ARBA" id="ARBA00023125"/>
    </source>
</evidence>
<keyword evidence="2 4" id="KW-0238">DNA-binding</keyword>
<reference evidence="6 7" key="1">
    <citation type="submission" date="2020-11" db="EMBL/GenBank/DDBJ databases">
        <title>Erythrobacter sediminis sp. nov., a marine bacterium from a tidal flat of Garorim Bay.</title>
        <authorList>
            <person name="Kim D."/>
            <person name="Yoo Y."/>
            <person name="Kim J.-J."/>
        </authorList>
    </citation>
    <scope>NUCLEOTIDE SEQUENCE [LARGE SCALE GENOMIC DNA]</scope>
    <source>
        <strain evidence="6 7">JGD-13</strain>
    </source>
</reference>
<dbReference type="Gene3D" id="1.10.357.10">
    <property type="entry name" value="Tetracycline Repressor, domain 2"/>
    <property type="match status" value="1"/>
</dbReference>
<dbReference type="SUPFAM" id="SSF46689">
    <property type="entry name" value="Homeodomain-like"/>
    <property type="match status" value="1"/>
</dbReference>
<dbReference type="PRINTS" id="PR00455">
    <property type="entry name" value="HTHTETR"/>
</dbReference>
<dbReference type="InterPro" id="IPR001647">
    <property type="entry name" value="HTH_TetR"/>
</dbReference>
<dbReference type="InterPro" id="IPR023772">
    <property type="entry name" value="DNA-bd_HTH_TetR-type_CS"/>
</dbReference>
<accession>A0ABS0N2T5</accession>
<evidence type="ECO:0000259" key="5">
    <source>
        <dbReference type="PROSITE" id="PS50977"/>
    </source>
</evidence>
<organism evidence="6 7">
    <name type="scientific">Aurantiacibacter sediminis</name>
    <dbReference type="NCBI Taxonomy" id="2793064"/>
    <lineage>
        <taxon>Bacteria</taxon>
        <taxon>Pseudomonadati</taxon>
        <taxon>Pseudomonadota</taxon>
        <taxon>Alphaproteobacteria</taxon>
        <taxon>Sphingomonadales</taxon>
        <taxon>Erythrobacteraceae</taxon>
        <taxon>Aurantiacibacter</taxon>
    </lineage>
</organism>
<sequence length="196" mass="20938">MVRQDERRSRTRAAILAAARQNFGTFGFSKTTVDAIASDASVAKGAVYHHFQSKDELFEQVFESVSAELAKSVASGMRMDQDPLENMIEATRSYFRLCSNPSIARITLQDAPSVLGNERWRALDAAHFGGLVTGGLAFAMQAGAIAPQPLEPLANIVLAAIQAAALDCAAQKDFEASASIYVDTLETLLSGLAARA</sequence>
<evidence type="ECO:0000256" key="3">
    <source>
        <dbReference type="ARBA" id="ARBA00023163"/>
    </source>
</evidence>
<proteinExistence type="predicted"/>
<dbReference type="InterPro" id="IPR050109">
    <property type="entry name" value="HTH-type_TetR-like_transc_reg"/>
</dbReference>
<dbReference type="InterPro" id="IPR009057">
    <property type="entry name" value="Homeodomain-like_sf"/>
</dbReference>
<name>A0ABS0N2T5_9SPHN</name>
<evidence type="ECO:0000256" key="1">
    <source>
        <dbReference type="ARBA" id="ARBA00023015"/>
    </source>
</evidence>
<keyword evidence="7" id="KW-1185">Reference proteome</keyword>